<feature type="compositionally biased region" description="Low complexity" evidence="1">
    <location>
        <begin position="374"/>
        <end position="390"/>
    </location>
</feature>
<feature type="compositionally biased region" description="Basic residues" evidence="1">
    <location>
        <begin position="1"/>
        <end position="10"/>
    </location>
</feature>
<feature type="region of interest" description="Disordered" evidence="1">
    <location>
        <begin position="221"/>
        <end position="252"/>
    </location>
</feature>
<feature type="compositionally biased region" description="Basic and acidic residues" evidence="1">
    <location>
        <begin position="11"/>
        <end position="30"/>
    </location>
</feature>
<evidence type="ECO:0000313" key="2">
    <source>
        <dbReference type="EMBL" id="WRT64808.1"/>
    </source>
</evidence>
<dbReference type="GeneID" id="87953875"/>
<dbReference type="EMBL" id="CP141882">
    <property type="protein sequence ID" value="WRT64808.1"/>
    <property type="molecule type" value="Genomic_DNA"/>
</dbReference>
<gene>
    <name evidence="2" type="ORF">IL334_001744</name>
</gene>
<feature type="region of interest" description="Disordered" evidence="1">
    <location>
        <begin position="1"/>
        <end position="83"/>
    </location>
</feature>
<evidence type="ECO:0000313" key="3">
    <source>
        <dbReference type="Proteomes" id="UP001329825"/>
    </source>
</evidence>
<feature type="compositionally biased region" description="Acidic residues" evidence="1">
    <location>
        <begin position="228"/>
        <end position="239"/>
    </location>
</feature>
<proteinExistence type="predicted"/>
<name>A0ABZ1CSR9_9TREE</name>
<dbReference type="RefSeq" id="XP_062789548.1">
    <property type="nucleotide sequence ID" value="XM_062933497.1"/>
</dbReference>
<feature type="compositionally biased region" description="Polar residues" evidence="1">
    <location>
        <begin position="33"/>
        <end position="51"/>
    </location>
</feature>
<feature type="region of interest" description="Disordered" evidence="1">
    <location>
        <begin position="373"/>
        <end position="420"/>
    </location>
</feature>
<feature type="compositionally biased region" description="Low complexity" evidence="1">
    <location>
        <begin position="402"/>
        <end position="418"/>
    </location>
</feature>
<organism evidence="2 3">
    <name type="scientific">Kwoniella shivajii</name>
    <dbReference type="NCBI Taxonomy" id="564305"/>
    <lineage>
        <taxon>Eukaryota</taxon>
        <taxon>Fungi</taxon>
        <taxon>Dikarya</taxon>
        <taxon>Basidiomycota</taxon>
        <taxon>Agaricomycotina</taxon>
        <taxon>Tremellomycetes</taxon>
        <taxon>Tremellales</taxon>
        <taxon>Cryptococcaceae</taxon>
        <taxon>Kwoniella</taxon>
    </lineage>
</organism>
<reference evidence="2 3" key="1">
    <citation type="submission" date="2024-01" db="EMBL/GenBank/DDBJ databases">
        <title>Comparative genomics of Cryptococcus and Kwoniella reveals pathogenesis evolution and contrasting modes of karyotype evolution via chromosome fusion or intercentromeric recombination.</title>
        <authorList>
            <person name="Coelho M.A."/>
            <person name="David-Palma M."/>
            <person name="Shea T."/>
            <person name="Bowers K."/>
            <person name="McGinley-Smith S."/>
            <person name="Mohammad A.W."/>
            <person name="Gnirke A."/>
            <person name="Yurkov A.M."/>
            <person name="Nowrousian M."/>
            <person name="Sun S."/>
            <person name="Cuomo C.A."/>
            <person name="Heitman J."/>
        </authorList>
    </citation>
    <scope>NUCLEOTIDE SEQUENCE [LARGE SCALE GENOMIC DNA]</scope>
    <source>
        <strain evidence="2">CBS 11374</strain>
    </source>
</reference>
<feature type="region of interest" description="Disordered" evidence="1">
    <location>
        <begin position="273"/>
        <end position="293"/>
    </location>
</feature>
<dbReference type="Proteomes" id="UP001329825">
    <property type="component" value="Chromosome 2"/>
</dbReference>
<feature type="compositionally biased region" description="Low complexity" evidence="1">
    <location>
        <begin position="276"/>
        <end position="293"/>
    </location>
</feature>
<keyword evidence="3" id="KW-1185">Reference proteome</keyword>
<accession>A0ABZ1CSR9</accession>
<feature type="compositionally biased region" description="Basic and acidic residues" evidence="1">
    <location>
        <begin position="52"/>
        <end position="64"/>
    </location>
</feature>
<feature type="compositionally biased region" description="Basic and acidic residues" evidence="1">
    <location>
        <begin position="73"/>
        <end position="83"/>
    </location>
</feature>
<evidence type="ECO:0008006" key="4">
    <source>
        <dbReference type="Google" id="ProtNLM"/>
    </source>
</evidence>
<evidence type="ECO:0000256" key="1">
    <source>
        <dbReference type="SAM" id="MobiDB-lite"/>
    </source>
</evidence>
<sequence>MSHHHFHFHRQAFEHEHEQAQDQKQKRNAEAENLSQKGENSSPTQTNSTSVYKDEIPYIQDGEKVTNYSGSTKHSEDKDKDKMRSKSFADLAEVLGFGNGYGRPSSRNGILENRPSLYSSLTRRSSRTKHRQNHKHSIPTCIIIRILSFCDDTILSSCLTVSRLFFNLSGTFLYSHLIFESSVDMWKAFKGSTISYENQTGKIPVGKRRFKDRLLRHTKQVTLHSHGDDDDDDDDDEDENNSRMGGDHDGAQKEEDYFGNFKQLNLLSHSRNSSVNTIKTTPNPATPINTPTPNLDTCPPISLNAIMPKLDTLRIILTDAFDYHLLFCPRYGTPCPLLEGGLKLNKLVVVGARSPLVVLPVAFPSHQISGPVNSSKLTSPLLSPPSSYTSGHSHVYNHKFNTSTSSTSSTTPTTQKSTNGLPIGLQELVIILPSGRSYDAKDYEGYQHVFYHRENLNRIEKLSIVFLTSSSPSSGSVGPRNKRPSPWQIAFYDSRPASSSYWTSYLCLAEDITIAILAIPKEANIDIVGIENIDGELLNMGIGVMKDGRVGKVMEERLRRQMEIRLKAKGRDNEIEIRTKNLNIRTLKDWLIDDGKEDLGEEGLRELGKEGWKEYR</sequence>
<protein>
    <recommendedName>
        <fullName evidence="4">F-box domain-containing protein</fullName>
    </recommendedName>
</protein>